<evidence type="ECO:0008006" key="3">
    <source>
        <dbReference type="Google" id="ProtNLM"/>
    </source>
</evidence>
<organism evidence="1 2">
    <name type="scientific">Shinella fusca</name>
    <dbReference type="NCBI Taxonomy" id="544480"/>
    <lineage>
        <taxon>Bacteria</taxon>
        <taxon>Pseudomonadati</taxon>
        <taxon>Pseudomonadota</taxon>
        <taxon>Alphaproteobacteria</taxon>
        <taxon>Hyphomicrobiales</taxon>
        <taxon>Rhizobiaceae</taxon>
        <taxon>Shinella</taxon>
    </lineage>
</organism>
<keyword evidence="2" id="KW-1185">Reference proteome</keyword>
<dbReference type="EMBL" id="JACHIK010000009">
    <property type="protein sequence ID" value="MBB5043460.1"/>
    <property type="molecule type" value="Genomic_DNA"/>
</dbReference>
<dbReference type="RefSeq" id="WP_184144834.1">
    <property type="nucleotide sequence ID" value="NZ_JACHIK010000009.1"/>
</dbReference>
<gene>
    <name evidence="1" type="ORF">HNQ66_002866</name>
</gene>
<dbReference type="Proteomes" id="UP000535406">
    <property type="component" value="Unassembled WGS sequence"/>
</dbReference>
<comment type="caution">
    <text evidence="1">The sequence shown here is derived from an EMBL/GenBank/DDBJ whole genome shotgun (WGS) entry which is preliminary data.</text>
</comment>
<evidence type="ECO:0000313" key="2">
    <source>
        <dbReference type="Proteomes" id="UP000535406"/>
    </source>
</evidence>
<sequence length="71" mass="7869">MDNIHLGNPPAPETLISLAKAAEVVGAKYWQIQRLARAGRIPLYYPYNSRPLVKLSEVVAYIDSCRQGGVE</sequence>
<dbReference type="AlphaFoldDB" id="A0A7W8DVC6"/>
<reference evidence="1 2" key="1">
    <citation type="submission" date="2020-08" db="EMBL/GenBank/DDBJ databases">
        <title>Genomic Encyclopedia of Type Strains, Phase IV (KMG-IV): sequencing the most valuable type-strain genomes for metagenomic binning, comparative biology and taxonomic classification.</title>
        <authorList>
            <person name="Goeker M."/>
        </authorList>
    </citation>
    <scope>NUCLEOTIDE SEQUENCE [LARGE SCALE GENOMIC DNA]</scope>
    <source>
        <strain evidence="1 2">DSM 21319</strain>
    </source>
</reference>
<accession>A0A7W8DVC6</accession>
<evidence type="ECO:0000313" key="1">
    <source>
        <dbReference type="EMBL" id="MBB5043460.1"/>
    </source>
</evidence>
<protein>
    <recommendedName>
        <fullName evidence="3">DNA-binding protein</fullName>
    </recommendedName>
</protein>
<proteinExistence type="predicted"/>
<name>A0A7W8DVC6_9HYPH</name>